<feature type="chain" id="PRO_5002510582" evidence="1">
    <location>
        <begin position="23"/>
        <end position="206"/>
    </location>
</feature>
<dbReference type="AlphaFoldDB" id="A0A0F6TPE6"/>
<dbReference type="InterPro" id="IPR051532">
    <property type="entry name" value="Ester_Hydrolysis_Enzymes"/>
</dbReference>
<dbReference type="EMBL" id="CP010975">
    <property type="protein sequence ID" value="AKE51185.1"/>
    <property type="molecule type" value="Genomic_DNA"/>
</dbReference>
<dbReference type="STRING" id="914150.TQ33_0193"/>
<organism evidence="3 4">
    <name type="scientific">Kangiella geojedonensis</name>
    <dbReference type="NCBI Taxonomy" id="914150"/>
    <lineage>
        <taxon>Bacteria</taxon>
        <taxon>Pseudomonadati</taxon>
        <taxon>Pseudomonadota</taxon>
        <taxon>Gammaproteobacteria</taxon>
        <taxon>Kangiellales</taxon>
        <taxon>Kangiellaceae</taxon>
        <taxon>Kangiella</taxon>
    </lineage>
</organism>
<dbReference type="PROSITE" id="PS51257">
    <property type="entry name" value="PROKAR_LIPOPROTEIN"/>
    <property type="match status" value="1"/>
</dbReference>
<keyword evidence="4" id="KW-1185">Reference proteome</keyword>
<dbReference type="Gene3D" id="3.40.50.1110">
    <property type="entry name" value="SGNH hydrolase"/>
    <property type="match status" value="1"/>
</dbReference>
<dbReference type="PANTHER" id="PTHR30383:SF5">
    <property type="entry name" value="SGNH HYDROLASE-TYPE ESTERASE DOMAIN-CONTAINING PROTEIN"/>
    <property type="match status" value="1"/>
</dbReference>
<feature type="signal peptide" evidence="1">
    <location>
        <begin position="1"/>
        <end position="22"/>
    </location>
</feature>
<gene>
    <name evidence="3" type="ORF">TQ33_0193</name>
</gene>
<evidence type="ECO:0000313" key="4">
    <source>
        <dbReference type="Proteomes" id="UP000034071"/>
    </source>
</evidence>
<dbReference type="InterPro" id="IPR036514">
    <property type="entry name" value="SGNH_hydro_sf"/>
</dbReference>
<dbReference type="InterPro" id="IPR013830">
    <property type="entry name" value="SGNH_hydro"/>
</dbReference>
<proteinExistence type="predicted"/>
<reference evidence="3 4" key="1">
    <citation type="submission" date="2015-02" db="EMBL/GenBank/DDBJ databases">
        <title>Complete genome sequence of Kangiella geojedonensis strain YCS-5T.</title>
        <authorList>
            <person name="Kim K.M."/>
        </authorList>
    </citation>
    <scope>NUCLEOTIDE SEQUENCE [LARGE SCALE GENOMIC DNA]</scope>
    <source>
        <strain evidence="3 4">YCS-5</strain>
    </source>
</reference>
<keyword evidence="1" id="KW-0732">Signal</keyword>
<dbReference type="RefSeq" id="WP_046560404.1">
    <property type="nucleotide sequence ID" value="NZ_CP010975.1"/>
</dbReference>
<evidence type="ECO:0000313" key="3">
    <source>
        <dbReference type="EMBL" id="AKE51185.1"/>
    </source>
</evidence>
<dbReference type="KEGG" id="kge:TQ33_0193"/>
<sequence length="206" mass="22377">MKRLFAQLKVSVYGLCALFLLACENDKTLQPLTSDAVIVAFGDSLTDGVGASKGKAYPDVLASLTSREVINAGVSGEVTAEGLQRLPLILETHNPDLVILMEGGNDILRNLSHAQAKSNLAQMIQMIRLSGAEVVMLGIPEKNLFSDSADFYDQLAEEYQVVYDGESMSELLKTRSLKSDSIHLNNAGYQELAQRIFALLQEQGAL</sequence>
<protein>
    <submittedName>
        <fullName evidence="3">G-D-S-L family lipolytic protein</fullName>
    </submittedName>
</protein>
<dbReference type="OrthoDB" id="9786188at2"/>
<evidence type="ECO:0000256" key="1">
    <source>
        <dbReference type="SAM" id="SignalP"/>
    </source>
</evidence>
<dbReference type="Proteomes" id="UP000034071">
    <property type="component" value="Chromosome"/>
</dbReference>
<evidence type="ECO:0000259" key="2">
    <source>
        <dbReference type="Pfam" id="PF13472"/>
    </source>
</evidence>
<feature type="domain" description="SGNH hydrolase-type esterase" evidence="2">
    <location>
        <begin position="40"/>
        <end position="190"/>
    </location>
</feature>
<dbReference type="GO" id="GO:0004622">
    <property type="term" value="F:phosphatidylcholine lysophospholipase activity"/>
    <property type="evidence" value="ECO:0007669"/>
    <property type="project" value="TreeGrafter"/>
</dbReference>
<name>A0A0F6TPE6_9GAMM</name>
<dbReference type="HOGENOM" id="CLU_051180_1_2_6"/>
<dbReference type="Pfam" id="PF13472">
    <property type="entry name" value="Lipase_GDSL_2"/>
    <property type="match status" value="1"/>
</dbReference>
<dbReference type="CDD" id="cd01822">
    <property type="entry name" value="Lysophospholipase_L1_like"/>
    <property type="match status" value="1"/>
</dbReference>
<dbReference type="SUPFAM" id="SSF52266">
    <property type="entry name" value="SGNH hydrolase"/>
    <property type="match status" value="1"/>
</dbReference>
<accession>A0A0F6TPE6</accession>
<dbReference type="PANTHER" id="PTHR30383">
    <property type="entry name" value="THIOESTERASE 1/PROTEASE 1/LYSOPHOSPHOLIPASE L1"/>
    <property type="match status" value="1"/>
</dbReference>